<evidence type="ECO:0000256" key="1">
    <source>
        <dbReference type="SAM" id="MobiDB-lite"/>
    </source>
</evidence>
<organism evidence="2 3">
    <name type="scientific">Trichinella spiralis</name>
    <name type="common">Trichina worm</name>
    <dbReference type="NCBI Taxonomy" id="6334"/>
    <lineage>
        <taxon>Eukaryota</taxon>
        <taxon>Metazoa</taxon>
        <taxon>Ecdysozoa</taxon>
        <taxon>Nematoda</taxon>
        <taxon>Enoplea</taxon>
        <taxon>Dorylaimia</taxon>
        <taxon>Trichinellida</taxon>
        <taxon>Trichinellidae</taxon>
        <taxon>Trichinella</taxon>
    </lineage>
</organism>
<keyword evidence="3" id="KW-1185">Reference proteome</keyword>
<protein>
    <submittedName>
        <fullName evidence="2">Uncharacterized protein</fullName>
    </submittedName>
</protein>
<dbReference type="EMBL" id="JYDH01000114">
    <property type="protein sequence ID" value="KRY31639.1"/>
    <property type="molecule type" value="Genomic_DNA"/>
</dbReference>
<proteinExistence type="predicted"/>
<evidence type="ECO:0000313" key="2">
    <source>
        <dbReference type="EMBL" id="KRY31639.1"/>
    </source>
</evidence>
<sequence>MTEKKDRKWSRVERDTTSTQMETVLQSRYYPDQDRCCKQQQCPKAEHQSTLNKQKENCTAAR</sequence>
<evidence type="ECO:0000313" key="3">
    <source>
        <dbReference type="Proteomes" id="UP000054776"/>
    </source>
</evidence>
<feature type="compositionally biased region" description="Basic and acidic residues" evidence="1">
    <location>
        <begin position="1"/>
        <end position="16"/>
    </location>
</feature>
<feature type="region of interest" description="Disordered" evidence="1">
    <location>
        <begin position="1"/>
        <end position="24"/>
    </location>
</feature>
<dbReference type="AlphaFoldDB" id="A0A0V1B3Q4"/>
<name>A0A0V1B3Q4_TRISP</name>
<dbReference type="InParanoid" id="A0A0V1B3Q4"/>
<gene>
    <name evidence="2" type="ORF">T01_6814</name>
</gene>
<dbReference type="Proteomes" id="UP000054776">
    <property type="component" value="Unassembled WGS sequence"/>
</dbReference>
<reference evidence="2 3" key="1">
    <citation type="submission" date="2015-01" db="EMBL/GenBank/DDBJ databases">
        <title>Evolution of Trichinella species and genotypes.</title>
        <authorList>
            <person name="Korhonen P.K."/>
            <person name="Edoardo P."/>
            <person name="Giuseppe L.R."/>
            <person name="Gasser R.B."/>
        </authorList>
    </citation>
    <scope>NUCLEOTIDE SEQUENCE [LARGE SCALE GENOMIC DNA]</scope>
    <source>
        <strain evidence="2">ISS3</strain>
    </source>
</reference>
<accession>A0A0V1B3Q4</accession>
<comment type="caution">
    <text evidence="2">The sequence shown here is derived from an EMBL/GenBank/DDBJ whole genome shotgun (WGS) entry which is preliminary data.</text>
</comment>